<evidence type="ECO:0000313" key="8">
    <source>
        <dbReference type="Proteomes" id="UP001140217"/>
    </source>
</evidence>
<keyword evidence="3 4" id="KW-0175">Coiled coil</keyword>
<evidence type="ECO:0000256" key="4">
    <source>
        <dbReference type="SAM" id="Coils"/>
    </source>
</evidence>
<dbReference type="Pfam" id="PF10375">
    <property type="entry name" value="GRAB"/>
    <property type="match status" value="1"/>
</dbReference>
<evidence type="ECO:0000313" key="7">
    <source>
        <dbReference type="EMBL" id="KAJ2778366.1"/>
    </source>
</evidence>
<dbReference type="AlphaFoldDB" id="A0A9W8H8G4"/>
<feature type="compositionally biased region" description="Basic and acidic residues" evidence="5">
    <location>
        <begin position="38"/>
        <end position="61"/>
    </location>
</feature>
<comment type="subcellular location">
    <subcellularLocation>
        <location evidence="1">Golgi apparatus</location>
    </subcellularLocation>
</comment>
<evidence type="ECO:0000256" key="5">
    <source>
        <dbReference type="SAM" id="MobiDB-lite"/>
    </source>
</evidence>
<protein>
    <recommendedName>
        <fullName evidence="6">GRIP domain-containing protein</fullName>
    </recommendedName>
</protein>
<accession>A0A9W8H8G4</accession>
<dbReference type="PANTHER" id="PTHR18921">
    <property type="entry name" value="MYOSIN HEAVY CHAIN - RELATED"/>
    <property type="match status" value="1"/>
</dbReference>
<feature type="domain" description="GRIP" evidence="6">
    <location>
        <begin position="477"/>
        <end position="528"/>
    </location>
</feature>
<proteinExistence type="predicted"/>
<organism evidence="7 8">
    <name type="scientific">Coemansia javaensis</name>
    <dbReference type="NCBI Taxonomy" id="2761396"/>
    <lineage>
        <taxon>Eukaryota</taxon>
        <taxon>Fungi</taxon>
        <taxon>Fungi incertae sedis</taxon>
        <taxon>Zoopagomycota</taxon>
        <taxon>Kickxellomycotina</taxon>
        <taxon>Kickxellomycetes</taxon>
        <taxon>Kickxellales</taxon>
        <taxon>Kickxellaceae</taxon>
        <taxon>Coemansia</taxon>
    </lineage>
</organism>
<dbReference type="PROSITE" id="PS50913">
    <property type="entry name" value="GRIP"/>
    <property type="match status" value="1"/>
</dbReference>
<evidence type="ECO:0000256" key="2">
    <source>
        <dbReference type="ARBA" id="ARBA00023034"/>
    </source>
</evidence>
<dbReference type="Proteomes" id="UP001140217">
    <property type="component" value="Unassembled WGS sequence"/>
</dbReference>
<feature type="compositionally biased region" description="Polar residues" evidence="5">
    <location>
        <begin position="541"/>
        <end position="550"/>
    </location>
</feature>
<reference evidence="7" key="1">
    <citation type="submission" date="2022-07" db="EMBL/GenBank/DDBJ databases">
        <title>Phylogenomic reconstructions and comparative analyses of Kickxellomycotina fungi.</title>
        <authorList>
            <person name="Reynolds N.K."/>
            <person name="Stajich J.E."/>
            <person name="Barry K."/>
            <person name="Grigoriev I.V."/>
            <person name="Crous P."/>
            <person name="Smith M.E."/>
        </authorList>
    </citation>
    <scope>NUCLEOTIDE SEQUENCE</scope>
    <source>
        <strain evidence="7">NBRC 105414</strain>
    </source>
</reference>
<feature type="compositionally biased region" description="Polar residues" evidence="5">
    <location>
        <begin position="180"/>
        <end position="194"/>
    </location>
</feature>
<dbReference type="GO" id="GO:0005794">
    <property type="term" value="C:Golgi apparatus"/>
    <property type="evidence" value="ECO:0007669"/>
    <property type="project" value="UniProtKB-SubCell"/>
</dbReference>
<comment type="caution">
    <text evidence="7">The sequence shown here is derived from an EMBL/GenBank/DDBJ whole genome shotgun (WGS) entry which is preliminary data.</text>
</comment>
<keyword evidence="2" id="KW-0333">Golgi apparatus</keyword>
<feature type="region of interest" description="Disordered" evidence="5">
    <location>
        <begin position="180"/>
        <end position="202"/>
    </location>
</feature>
<feature type="coiled-coil region" evidence="4">
    <location>
        <begin position="400"/>
        <end position="483"/>
    </location>
</feature>
<evidence type="ECO:0000256" key="3">
    <source>
        <dbReference type="ARBA" id="ARBA00023054"/>
    </source>
</evidence>
<evidence type="ECO:0000256" key="1">
    <source>
        <dbReference type="ARBA" id="ARBA00004555"/>
    </source>
</evidence>
<dbReference type="GO" id="GO:0006888">
    <property type="term" value="P:endoplasmic reticulum to Golgi vesicle-mediated transport"/>
    <property type="evidence" value="ECO:0007669"/>
    <property type="project" value="TreeGrafter"/>
</dbReference>
<evidence type="ECO:0000259" key="6">
    <source>
        <dbReference type="PROSITE" id="PS50913"/>
    </source>
</evidence>
<dbReference type="OrthoDB" id="425925at2759"/>
<dbReference type="EMBL" id="JANBUL010000233">
    <property type="protein sequence ID" value="KAJ2778366.1"/>
    <property type="molecule type" value="Genomic_DNA"/>
</dbReference>
<dbReference type="GO" id="GO:0007030">
    <property type="term" value="P:Golgi organization"/>
    <property type="evidence" value="ECO:0007669"/>
    <property type="project" value="TreeGrafter"/>
</dbReference>
<feature type="region of interest" description="Disordered" evidence="5">
    <location>
        <begin position="36"/>
        <end position="61"/>
    </location>
</feature>
<name>A0A9W8H8G4_9FUNG</name>
<sequence length="582" mass="63993">MPTNDELQKRVGVLQQQLRKAGDHLKRLAAENSALTEEVERLSARKPEAARDDGDEASRLREWESEAGDWAAVLGLAPAGAQGPAVLRLIRERIAASNASDSDAERLVHEIAQMRLDGAREAESKRALEERLAALEGRLESAAADEAALARALDGLAAGESIPDTVPEGLRPGLERLRQGLQQKQPAQPAASESSKAKNDRIRELSEQLGSAQAELATATAAREELGRDYDLLLERIGTMRDALKAKMNAESDELKRLRAEAAAAAEALAQQREESDRCRGLCERQRAELDQAQRALWECQESASRAQYEQQQAAAEHERRAVELQARLGAAEDQLASDTAQHARLEERVEQLQSELNRALNAESQWVEEQEVHLVTIQNLQSALEALQEAKDADVDIAVERLRDELRAAAAAQRAAEGRAEQAEGRLRQAELSGATAEQCQHTIAAQAGELERLRREVAVLKDHLNESMRRLREESSEFNLDKRVITNLVVGFLALPYGDPKRFEILQLMSSILQFSEEQQAKVGLIRKAGRRAPLPPQSGASSSNGSEPNGAAPPLPDTKDSFSDQWISFLLRESSRGRA</sequence>
<keyword evidence="8" id="KW-1185">Reference proteome</keyword>
<feature type="region of interest" description="Disordered" evidence="5">
    <location>
        <begin position="533"/>
        <end position="565"/>
    </location>
</feature>
<dbReference type="InterPro" id="IPR000237">
    <property type="entry name" value="GRIP_dom"/>
</dbReference>
<dbReference type="InterPro" id="IPR019459">
    <property type="entry name" value="GRAB"/>
</dbReference>
<dbReference type="PANTHER" id="PTHR18921:SF2">
    <property type="entry name" value="THYROID RECEPTOR-INTERACTING PROTEIN 11"/>
    <property type="match status" value="1"/>
</dbReference>
<gene>
    <name evidence="7" type="ORF">H4R18_004642</name>
</gene>
<dbReference type="GO" id="GO:0031267">
    <property type="term" value="F:small GTPase binding"/>
    <property type="evidence" value="ECO:0007669"/>
    <property type="project" value="TreeGrafter"/>
</dbReference>